<evidence type="ECO:0000313" key="3">
    <source>
        <dbReference type="EMBL" id="EGG17239.1"/>
    </source>
</evidence>
<organism evidence="3 4">
    <name type="scientific">Cavenderia fasciculata</name>
    <name type="common">Slime mold</name>
    <name type="synonym">Dictyostelium fasciculatum</name>
    <dbReference type="NCBI Taxonomy" id="261658"/>
    <lineage>
        <taxon>Eukaryota</taxon>
        <taxon>Amoebozoa</taxon>
        <taxon>Evosea</taxon>
        <taxon>Eumycetozoa</taxon>
        <taxon>Dictyostelia</taxon>
        <taxon>Acytosteliales</taxon>
        <taxon>Cavenderiaceae</taxon>
        <taxon>Cavenderia</taxon>
    </lineage>
</organism>
<keyword evidence="1" id="KW-1133">Transmembrane helix</keyword>
<dbReference type="InterPro" id="IPR053331">
    <property type="entry name" value="EGF-like_comC"/>
</dbReference>
<dbReference type="CDD" id="cd00054">
    <property type="entry name" value="EGF_CA"/>
    <property type="match status" value="1"/>
</dbReference>
<dbReference type="RefSeq" id="XP_004355723.1">
    <property type="nucleotide sequence ID" value="XM_004355670.1"/>
</dbReference>
<keyword evidence="1" id="KW-0812">Transmembrane</keyword>
<dbReference type="KEGG" id="dfa:DFA_08229"/>
<dbReference type="Pfam" id="PF22933">
    <property type="entry name" value="ComC_SSD"/>
    <property type="match status" value="1"/>
</dbReference>
<dbReference type="PANTHER" id="PTHR24032">
    <property type="entry name" value="EGF-LIKE DOMAIN-CONTAINING PROTEIN-RELATED-RELATED"/>
    <property type="match status" value="1"/>
</dbReference>
<protein>
    <recommendedName>
        <fullName evidence="2">ComC supersandwich domain-containing protein</fullName>
    </recommendedName>
</protein>
<evidence type="ECO:0000313" key="4">
    <source>
        <dbReference type="Proteomes" id="UP000007797"/>
    </source>
</evidence>
<dbReference type="GeneID" id="14868637"/>
<dbReference type="InterPro" id="IPR054484">
    <property type="entry name" value="ComC_SSD"/>
</dbReference>
<evidence type="ECO:0000259" key="2">
    <source>
        <dbReference type="Pfam" id="PF22933"/>
    </source>
</evidence>
<dbReference type="Gene3D" id="2.10.25.10">
    <property type="entry name" value="Laminin"/>
    <property type="match status" value="1"/>
</dbReference>
<name>F4Q5I0_CACFS</name>
<evidence type="ECO:0000256" key="1">
    <source>
        <dbReference type="SAM" id="Phobius"/>
    </source>
</evidence>
<dbReference type="AlphaFoldDB" id="F4Q5I0"/>
<dbReference type="InterPro" id="IPR032675">
    <property type="entry name" value="LRR_dom_sf"/>
</dbReference>
<gene>
    <name evidence="3" type="ORF">DFA_08229</name>
</gene>
<proteinExistence type="predicted"/>
<dbReference type="EMBL" id="GL883021">
    <property type="protein sequence ID" value="EGG17239.1"/>
    <property type="molecule type" value="Genomic_DNA"/>
</dbReference>
<accession>F4Q5I0</accession>
<dbReference type="SUPFAM" id="SSF52058">
    <property type="entry name" value="L domain-like"/>
    <property type="match status" value="1"/>
</dbReference>
<feature type="domain" description="ComC supersandwich" evidence="2">
    <location>
        <begin position="897"/>
        <end position="1098"/>
    </location>
</feature>
<feature type="transmembrane region" description="Helical" evidence="1">
    <location>
        <begin position="1126"/>
        <end position="1148"/>
    </location>
</feature>
<reference evidence="4" key="1">
    <citation type="journal article" date="2011" name="Genome Res.">
        <title>Phylogeny-wide analysis of social amoeba genomes highlights ancient origins for complex intercellular communication.</title>
        <authorList>
            <person name="Heidel A.J."/>
            <person name="Lawal H.M."/>
            <person name="Felder M."/>
            <person name="Schilde C."/>
            <person name="Helps N.R."/>
            <person name="Tunggal B."/>
            <person name="Rivero F."/>
            <person name="John U."/>
            <person name="Schleicher M."/>
            <person name="Eichinger L."/>
            <person name="Platzer M."/>
            <person name="Noegel A.A."/>
            <person name="Schaap P."/>
            <person name="Gloeckner G."/>
        </authorList>
    </citation>
    <scope>NUCLEOTIDE SEQUENCE [LARGE SCALE GENOMIC DNA]</scope>
    <source>
        <strain evidence="4">SH3</strain>
    </source>
</reference>
<keyword evidence="1" id="KW-0472">Membrane</keyword>
<sequence>MIRAYGPNIMTSLQINSCITMLINQFGLIKFNRDPSLLYSACCSVNMIVQLLKANKNYIQHFNIKQLMELENVSHVLGEKDDSPLPLDLDLLTFQQYSRDAKNVMRMGNGTKDVIIALTKCYDKYAYTRLDWTLDEKDNHALKSVLPSNFYISIITLWVVIFNTSTFTFINAQLLSNNELNSVIFLIRLYGSTISEDETSICASMPFQCQIVNGGKHITEIFFTNTVYTAPSNVPDPAMIGLQFPELTSMLITAATNQPFNPDINLLTKIGGLPKLTTLSLASDPSIVSIPIGFLASFPKLNTLSFSLLKNLTDIGRSLDGNPSIATISIVSGLISNAIIDSSLSLPNLTKLTLTMFSSQPLHLYFNQVNFPLLNDLKIYGQGSEGITVHVDKPVEMILSEITDTSSTGFINPTIAYPQSVKQLTVGGPSFQINPDITQFINLESLTIEYFETPPTFTSYPPALQNLKIVTGKLQSIPNVPFPAKAKIFNFDRNILTGSLPTNLFQNNPKTLQLIVGNNLGIGGLIPDEYCSIASLNIRNTSFTVTDIPPCFWCYSPQPVLSTTLVKPTDFVCDVIIDNYNVNSVQGLYTVSGDRLGWGTNVVGLVSVDRPNKQMTFQNNNYANGILEQNITISFLAGNPNFTKTITVTEIGFNPLDISLYNFNVNEWMVNITFDYLNTDYLPSNISINGQHLCLQTKHIDKSMSCLVNNLPIGNHTIFISNSFVTTNSSIIISKGTIVTSISLEPLTYPPNNLILNGYFGENVNVGGGNYVSIVNINSTESFNCSITQATSDFIKCQFDQTPLPGPSSLYLVVENGNYSSNSLLYIPYPIPSNSIDNCINRTNNCNNHGTCVNGQCVCDQGYFDDCKLQGVNVPPQIEFIENEINPSAIFQYFNYSFAFNMMSIQELDIDDQVVMELPSVNWTMIEKSNNNVKTLDYRLVVPEYPQLILLSTIEFSNSPRTIVFGGDNIELAGGSIKMSVNITNWPFQNLMSHLRILFTTTINNQQDIVGCDDSINPIESLENSANDGNLQYLRVVQDDIQFFGRFLSFSVSDGRKTYSKTEVSNLTRTNDKESVATIGISLPQAKIILMDPDFSALLIDRSSYGYGDSCGGGDGDEDKSTQWKLIVGVVMGVVGASSLIVLTYIIAKKQTSFKILQNSVGTKLRRLTSKNNIYYN</sequence>
<dbReference type="Proteomes" id="UP000007797">
    <property type="component" value="Unassembled WGS sequence"/>
</dbReference>
<dbReference type="Gene3D" id="3.80.10.10">
    <property type="entry name" value="Ribonuclease Inhibitor"/>
    <property type="match status" value="1"/>
</dbReference>
<dbReference type="OrthoDB" id="26095at2759"/>
<keyword evidence="4" id="KW-1185">Reference proteome</keyword>